<organism evidence="1 2">
    <name type="scientific">Theobroma cacao</name>
    <name type="common">Cacao</name>
    <name type="synonym">Cocoa</name>
    <dbReference type="NCBI Taxonomy" id="3641"/>
    <lineage>
        <taxon>Eukaryota</taxon>
        <taxon>Viridiplantae</taxon>
        <taxon>Streptophyta</taxon>
        <taxon>Embryophyta</taxon>
        <taxon>Tracheophyta</taxon>
        <taxon>Spermatophyta</taxon>
        <taxon>Magnoliopsida</taxon>
        <taxon>eudicotyledons</taxon>
        <taxon>Gunneridae</taxon>
        <taxon>Pentapetalae</taxon>
        <taxon>rosids</taxon>
        <taxon>malvids</taxon>
        <taxon>Malvales</taxon>
        <taxon>Malvaceae</taxon>
        <taxon>Byttnerioideae</taxon>
        <taxon>Theobroma</taxon>
    </lineage>
</organism>
<dbReference type="HOGENOM" id="CLU_2799165_0_0_1"/>
<evidence type="ECO:0000313" key="2">
    <source>
        <dbReference type="Proteomes" id="UP000026915"/>
    </source>
</evidence>
<name>A0A061GSX5_THECC</name>
<dbReference type="EMBL" id="CM001887">
    <property type="protein sequence ID" value="EOY32252.1"/>
    <property type="molecule type" value="Genomic_DNA"/>
</dbReference>
<gene>
    <name evidence="1" type="ORF">TCM_039928</name>
</gene>
<dbReference type="Proteomes" id="UP000026915">
    <property type="component" value="Chromosome 9"/>
</dbReference>
<reference evidence="1 2" key="1">
    <citation type="journal article" date="2013" name="Genome Biol.">
        <title>The genome sequence of the most widely cultivated cacao type and its use to identify candidate genes regulating pod color.</title>
        <authorList>
            <person name="Motamayor J.C."/>
            <person name="Mockaitis K."/>
            <person name="Schmutz J."/>
            <person name="Haiminen N."/>
            <person name="Iii D.L."/>
            <person name="Cornejo O."/>
            <person name="Findley S.D."/>
            <person name="Zheng P."/>
            <person name="Utro F."/>
            <person name="Royaert S."/>
            <person name="Saski C."/>
            <person name="Jenkins J."/>
            <person name="Podicheti R."/>
            <person name="Zhao M."/>
            <person name="Scheffler B.E."/>
            <person name="Stack J.C."/>
            <person name="Feltus F.A."/>
            <person name="Mustiga G.M."/>
            <person name="Amores F."/>
            <person name="Phillips W."/>
            <person name="Marelli J.P."/>
            <person name="May G.D."/>
            <person name="Shapiro H."/>
            <person name="Ma J."/>
            <person name="Bustamante C.D."/>
            <person name="Schnell R.J."/>
            <person name="Main D."/>
            <person name="Gilbert D."/>
            <person name="Parida L."/>
            <person name="Kuhn D.N."/>
        </authorList>
    </citation>
    <scope>NUCLEOTIDE SEQUENCE [LARGE SCALE GENOMIC DNA]</scope>
    <source>
        <strain evidence="2">cv. Matina 1-6</strain>
    </source>
</reference>
<evidence type="ECO:0000313" key="1">
    <source>
        <dbReference type="EMBL" id="EOY32252.1"/>
    </source>
</evidence>
<accession>A0A061GSX5</accession>
<proteinExistence type="predicted"/>
<dbReference type="Gramene" id="EOY32252">
    <property type="protein sequence ID" value="EOY32252"/>
    <property type="gene ID" value="TCM_039928"/>
</dbReference>
<keyword evidence="2" id="KW-1185">Reference proteome</keyword>
<sequence>MNYLWPSEQFVSRRVASDYALDAISVLVTQVDALFQKINVWGDNAFPSPFVTCEVFDERRILVKEEEQ</sequence>
<protein>
    <submittedName>
        <fullName evidence="1">Uncharacterized protein</fullName>
    </submittedName>
</protein>
<dbReference type="InParanoid" id="A0A061GSX5"/>
<dbReference type="AlphaFoldDB" id="A0A061GSX5"/>